<gene>
    <name evidence="2" type="ORF">BCR44DRAFT_1051871</name>
</gene>
<proteinExistence type="predicted"/>
<comment type="caution">
    <text evidence="2">The sequence shown here is derived from an EMBL/GenBank/DDBJ whole genome shotgun (WGS) entry which is preliminary data.</text>
</comment>
<keyword evidence="3" id="KW-1185">Reference proteome</keyword>
<name>A0A1Y2HV87_9FUNG</name>
<organism evidence="2 3">
    <name type="scientific">Catenaria anguillulae PL171</name>
    <dbReference type="NCBI Taxonomy" id="765915"/>
    <lineage>
        <taxon>Eukaryota</taxon>
        <taxon>Fungi</taxon>
        <taxon>Fungi incertae sedis</taxon>
        <taxon>Blastocladiomycota</taxon>
        <taxon>Blastocladiomycetes</taxon>
        <taxon>Blastocladiales</taxon>
        <taxon>Catenariaceae</taxon>
        <taxon>Catenaria</taxon>
    </lineage>
</organism>
<dbReference type="AlphaFoldDB" id="A0A1Y2HV87"/>
<dbReference type="Proteomes" id="UP000193411">
    <property type="component" value="Unassembled WGS sequence"/>
</dbReference>
<accession>A0A1Y2HV87</accession>
<keyword evidence="1" id="KW-1133">Transmembrane helix</keyword>
<reference evidence="2 3" key="1">
    <citation type="submission" date="2016-07" db="EMBL/GenBank/DDBJ databases">
        <title>Pervasive Adenine N6-methylation of Active Genes in Fungi.</title>
        <authorList>
            <consortium name="DOE Joint Genome Institute"/>
            <person name="Mondo S.J."/>
            <person name="Dannebaum R.O."/>
            <person name="Kuo R.C."/>
            <person name="Labutti K."/>
            <person name="Haridas S."/>
            <person name="Kuo A."/>
            <person name="Salamov A."/>
            <person name="Ahrendt S.R."/>
            <person name="Lipzen A."/>
            <person name="Sullivan W."/>
            <person name="Andreopoulos W.B."/>
            <person name="Clum A."/>
            <person name="Lindquist E."/>
            <person name="Daum C."/>
            <person name="Ramamoorthy G.K."/>
            <person name="Gryganskyi A."/>
            <person name="Culley D."/>
            <person name="Magnuson J.K."/>
            <person name="James T.Y."/>
            <person name="O'Malley M.A."/>
            <person name="Stajich J.E."/>
            <person name="Spatafora J.W."/>
            <person name="Visel A."/>
            <person name="Grigoriev I.V."/>
        </authorList>
    </citation>
    <scope>NUCLEOTIDE SEQUENCE [LARGE SCALE GENOMIC DNA]</scope>
    <source>
        <strain evidence="2 3">PL171</strain>
    </source>
</reference>
<evidence type="ECO:0000313" key="3">
    <source>
        <dbReference type="Proteomes" id="UP000193411"/>
    </source>
</evidence>
<evidence type="ECO:0000256" key="1">
    <source>
        <dbReference type="SAM" id="Phobius"/>
    </source>
</evidence>
<keyword evidence="1" id="KW-0472">Membrane</keyword>
<protein>
    <submittedName>
        <fullName evidence="2">Uncharacterized protein</fullName>
    </submittedName>
</protein>
<dbReference type="EMBL" id="MCFL01000014">
    <property type="protein sequence ID" value="ORZ37042.1"/>
    <property type="molecule type" value="Genomic_DNA"/>
</dbReference>
<sequence>MGRGGHLLLSPHAVNSTQGSADRRREWYIILSRGSRQKAGRALDASDLRDASRNLRNHQETHHVNVSSQVCRPPNPARQRCVRYYFAEHVYDGSLDRPLRLRAMNFNAIQEPVYSAPALAAALSVLILALVALNAFCRRLRQAAELTATCFYCSQTVTDGEFVHIAMYESEASNRNPTSFRRRRLQCRPFFVDWRSSGHQRCRLALQDLH</sequence>
<keyword evidence="1" id="KW-0812">Transmembrane</keyword>
<evidence type="ECO:0000313" key="2">
    <source>
        <dbReference type="EMBL" id="ORZ37042.1"/>
    </source>
</evidence>
<feature type="transmembrane region" description="Helical" evidence="1">
    <location>
        <begin position="114"/>
        <end position="136"/>
    </location>
</feature>